<protein>
    <recommendedName>
        <fullName evidence="8">DUF659 domain-containing protein</fullName>
    </recommendedName>
</protein>
<dbReference type="VEuPathDB" id="FungiDB:TSTA_080950"/>
<dbReference type="GeneID" id="8101400"/>
<feature type="non-terminal residue" evidence="6">
    <location>
        <position position="1"/>
    </location>
</feature>
<dbReference type="InParanoid" id="B8LZT0"/>
<dbReference type="GO" id="GO:0008270">
    <property type="term" value="F:zinc ion binding"/>
    <property type="evidence" value="ECO:0007669"/>
    <property type="project" value="UniProtKB-KW"/>
</dbReference>
<evidence type="ECO:0000256" key="1">
    <source>
        <dbReference type="ARBA" id="ARBA00004123"/>
    </source>
</evidence>
<evidence type="ECO:0000313" key="6">
    <source>
        <dbReference type="EMBL" id="EED20862.1"/>
    </source>
</evidence>
<dbReference type="AlphaFoldDB" id="B8LZT0"/>
<name>B8LZT0_TALSN</name>
<gene>
    <name evidence="6" type="ORF">TSTA_080950</name>
</gene>
<evidence type="ECO:0000256" key="3">
    <source>
        <dbReference type="ARBA" id="ARBA00022771"/>
    </source>
</evidence>
<dbReference type="PANTHER" id="PTHR46481">
    <property type="entry name" value="ZINC FINGER BED DOMAIN-CONTAINING PROTEIN 4"/>
    <property type="match status" value="1"/>
</dbReference>
<evidence type="ECO:0000256" key="2">
    <source>
        <dbReference type="ARBA" id="ARBA00022723"/>
    </source>
</evidence>
<dbReference type="HOGENOM" id="CLU_1735920_0_0_1"/>
<keyword evidence="5" id="KW-0539">Nucleus</keyword>
<evidence type="ECO:0000256" key="5">
    <source>
        <dbReference type="ARBA" id="ARBA00023242"/>
    </source>
</evidence>
<sequence>EALLNWIILTSQPFTCVEQPSFKTMLRSTGSQDSILSADTILCRLSLWLDAVDSELRGLMSSASSIALSLDGWTSQNSLPMLAINAYWMSSDFQQYQACIEFVEIKGNHLGENLANIVTIALQRFHISNKVIIITANNASNNNTLYQYLHQ</sequence>
<dbReference type="GO" id="GO:0005634">
    <property type="term" value="C:nucleus"/>
    <property type="evidence" value="ECO:0007669"/>
    <property type="project" value="UniProtKB-SubCell"/>
</dbReference>
<proteinExistence type="predicted"/>
<dbReference type="STRING" id="441959.B8LZT0"/>
<evidence type="ECO:0000256" key="4">
    <source>
        <dbReference type="ARBA" id="ARBA00022833"/>
    </source>
</evidence>
<reference evidence="7" key="1">
    <citation type="journal article" date="2015" name="Genome Announc.">
        <title>Genome sequence of the AIDS-associated pathogen Penicillium marneffei (ATCC18224) and its near taxonomic relative Talaromyces stipitatus (ATCC10500).</title>
        <authorList>
            <person name="Nierman W.C."/>
            <person name="Fedorova-Abrams N.D."/>
            <person name="Andrianopoulos A."/>
        </authorList>
    </citation>
    <scope>NUCLEOTIDE SEQUENCE [LARGE SCALE GENOMIC DNA]</scope>
    <source>
        <strain evidence="7">ATCC 10500 / CBS 375.48 / QM 6759 / NRRL 1006</strain>
    </source>
</reference>
<keyword evidence="4" id="KW-0862">Zinc</keyword>
<organism evidence="6 7">
    <name type="scientific">Talaromyces stipitatus (strain ATCC 10500 / CBS 375.48 / QM 6759 / NRRL 1006)</name>
    <name type="common">Penicillium stipitatum</name>
    <dbReference type="NCBI Taxonomy" id="441959"/>
    <lineage>
        <taxon>Eukaryota</taxon>
        <taxon>Fungi</taxon>
        <taxon>Dikarya</taxon>
        <taxon>Ascomycota</taxon>
        <taxon>Pezizomycotina</taxon>
        <taxon>Eurotiomycetes</taxon>
        <taxon>Eurotiomycetidae</taxon>
        <taxon>Eurotiales</taxon>
        <taxon>Trichocomaceae</taxon>
        <taxon>Talaromyces</taxon>
        <taxon>Talaromyces sect. Talaromyces</taxon>
    </lineage>
</organism>
<accession>B8LZT0</accession>
<keyword evidence="3" id="KW-0863">Zinc-finger</keyword>
<keyword evidence="7" id="KW-1185">Reference proteome</keyword>
<feature type="non-terminal residue" evidence="6">
    <location>
        <position position="151"/>
    </location>
</feature>
<evidence type="ECO:0008006" key="8">
    <source>
        <dbReference type="Google" id="ProtNLM"/>
    </source>
</evidence>
<keyword evidence="2" id="KW-0479">Metal-binding</keyword>
<dbReference type="PhylomeDB" id="B8LZT0"/>
<dbReference type="PANTHER" id="PTHR46481:SF10">
    <property type="entry name" value="ZINC FINGER BED DOMAIN-CONTAINING PROTEIN 39"/>
    <property type="match status" value="1"/>
</dbReference>
<evidence type="ECO:0000313" key="7">
    <source>
        <dbReference type="Proteomes" id="UP000001745"/>
    </source>
</evidence>
<dbReference type="OrthoDB" id="4837779at2759"/>
<dbReference type="RefSeq" id="XP_002477825.1">
    <property type="nucleotide sequence ID" value="XM_002477780.1"/>
</dbReference>
<dbReference type="InterPro" id="IPR052035">
    <property type="entry name" value="ZnF_BED_domain_contain"/>
</dbReference>
<dbReference type="EMBL" id="EQ962653">
    <property type="protein sequence ID" value="EED20862.1"/>
    <property type="molecule type" value="Genomic_DNA"/>
</dbReference>
<comment type="subcellular location">
    <subcellularLocation>
        <location evidence="1">Nucleus</location>
    </subcellularLocation>
</comment>
<dbReference type="Proteomes" id="UP000001745">
    <property type="component" value="Unassembled WGS sequence"/>
</dbReference>